<evidence type="ECO:0000256" key="2">
    <source>
        <dbReference type="ARBA" id="ARBA00023315"/>
    </source>
</evidence>
<dbReference type="CDD" id="cd04301">
    <property type="entry name" value="NAT_SF"/>
    <property type="match status" value="1"/>
</dbReference>
<dbReference type="EMBL" id="JAUOPB010000014">
    <property type="protein sequence ID" value="MDO6424308.1"/>
    <property type="molecule type" value="Genomic_DNA"/>
</dbReference>
<dbReference type="Gene3D" id="3.40.630.30">
    <property type="match status" value="1"/>
</dbReference>
<reference evidence="4" key="1">
    <citation type="submission" date="2023-07" db="EMBL/GenBank/DDBJ databases">
        <title>Genome content predicts the carbon catabolic preferences of heterotrophic bacteria.</title>
        <authorList>
            <person name="Gralka M."/>
        </authorList>
    </citation>
    <scope>NUCLEOTIDE SEQUENCE</scope>
    <source>
        <strain evidence="4">I3M17_2</strain>
    </source>
</reference>
<evidence type="ECO:0000259" key="3">
    <source>
        <dbReference type="PROSITE" id="PS51186"/>
    </source>
</evidence>
<sequence length="175" mass="19446">MKTRVAIARAAQSIAELHIASWQQNYSNVLSANYLNNIAPAERKALWAQRFAQPQANQQVFVAENNGELIGFACVYHNHNPKWGAYLDNLHVASQCQGLGVGKQLLQAVASWCLTQNNSANAGLCLLVNRNTTNAQAFYLYLGARNAEQSVWHAPDGSDVPTFWFVWDSMEPLLK</sequence>
<dbReference type="PROSITE" id="PS51186">
    <property type="entry name" value="GNAT"/>
    <property type="match status" value="1"/>
</dbReference>
<evidence type="ECO:0000313" key="4">
    <source>
        <dbReference type="EMBL" id="MDO6424308.1"/>
    </source>
</evidence>
<feature type="domain" description="N-acetyltransferase" evidence="3">
    <location>
        <begin position="1"/>
        <end position="167"/>
    </location>
</feature>
<dbReference type="InterPro" id="IPR050832">
    <property type="entry name" value="Bact_Acetyltransf"/>
</dbReference>
<comment type="caution">
    <text evidence="4">The sequence shown here is derived from an EMBL/GenBank/DDBJ whole genome shotgun (WGS) entry which is preliminary data.</text>
</comment>
<name>A0AAW7X9I3_9GAMM</name>
<dbReference type="PANTHER" id="PTHR43877">
    <property type="entry name" value="AMINOALKYLPHOSPHONATE N-ACETYLTRANSFERASE-RELATED-RELATED"/>
    <property type="match status" value="1"/>
</dbReference>
<dbReference type="SUPFAM" id="SSF55729">
    <property type="entry name" value="Acyl-CoA N-acyltransferases (Nat)"/>
    <property type="match status" value="1"/>
</dbReference>
<dbReference type="Pfam" id="PF00583">
    <property type="entry name" value="Acetyltransf_1"/>
    <property type="match status" value="1"/>
</dbReference>
<dbReference type="AlphaFoldDB" id="A0AAW7X9I3"/>
<protein>
    <submittedName>
        <fullName evidence="4">GNAT family N-acetyltransferase</fullName>
    </submittedName>
</protein>
<dbReference type="GO" id="GO:0016747">
    <property type="term" value="F:acyltransferase activity, transferring groups other than amino-acyl groups"/>
    <property type="evidence" value="ECO:0007669"/>
    <property type="project" value="InterPro"/>
</dbReference>
<gene>
    <name evidence="4" type="ORF">Q4521_17620</name>
</gene>
<keyword evidence="1" id="KW-0808">Transferase</keyword>
<accession>A0AAW7X9I3</accession>
<keyword evidence="2" id="KW-0012">Acyltransferase</keyword>
<organism evidence="4 5">
    <name type="scientific">Saccharophagus degradans</name>
    <dbReference type="NCBI Taxonomy" id="86304"/>
    <lineage>
        <taxon>Bacteria</taxon>
        <taxon>Pseudomonadati</taxon>
        <taxon>Pseudomonadota</taxon>
        <taxon>Gammaproteobacteria</taxon>
        <taxon>Cellvibrionales</taxon>
        <taxon>Cellvibrionaceae</taxon>
        <taxon>Saccharophagus</taxon>
    </lineage>
</organism>
<proteinExistence type="predicted"/>
<dbReference type="RefSeq" id="WP_303493674.1">
    <property type="nucleotide sequence ID" value="NZ_JAUOPB010000014.1"/>
</dbReference>
<dbReference type="InterPro" id="IPR000182">
    <property type="entry name" value="GNAT_dom"/>
</dbReference>
<evidence type="ECO:0000313" key="5">
    <source>
        <dbReference type="Proteomes" id="UP001169760"/>
    </source>
</evidence>
<evidence type="ECO:0000256" key="1">
    <source>
        <dbReference type="ARBA" id="ARBA00022679"/>
    </source>
</evidence>
<dbReference type="Proteomes" id="UP001169760">
    <property type="component" value="Unassembled WGS sequence"/>
</dbReference>
<dbReference type="InterPro" id="IPR016181">
    <property type="entry name" value="Acyl_CoA_acyltransferase"/>
</dbReference>